<dbReference type="SUPFAM" id="SSF53383">
    <property type="entry name" value="PLP-dependent transferases"/>
    <property type="match status" value="1"/>
</dbReference>
<dbReference type="InterPro" id="IPR015424">
    <property type="entry name" value="PyrdxlP-dep_Trfase"/>
</dbReference>
<protein>
    <submittedName>
        <fullName evidence="1">Aluminum resistance family protein</fullName>
    </submittedName>
</protein>
<dbReference type="Gene3D" id="3.90.1150.60">
    <property type="entry name" value="Methioning gamme-lyase, C-terminal domain"/>
    <property type="match status" value="1"/>
</dbReference>
<dbReference type="PANTHER" id="PTHR46658">
    <property type="entry name" value="CYS OR MET METABOLISM PYRIDOXAL-PHOSPHATE-DEPENDENT ENZYME"/>
    <property type="match status" value="1"/>
</dbReference>
<dbReference type="PANTHER" id="PTHR46658:SF1">
    <property type="entry name" value="CYS OR MET METABOLISM PYRIDOXAL-PHOSPHATE-DEPENDENT ENZYME"/>
    <property type="match status" value="1"/>
</dbReference>
<dbReference type="Gene3D" id="3.40.640.10">
    <property type="entry name" value="Type I PLP-dependent aspartate aminotransferase-like (Major domain)"/>
    <property type="match status" value="1"/>
</dbReference>
<proteinExistence type="predicted"/>
<organism evidence="1 2">
    <name type="scientific">Limnospira platensis NIES-46</name>
    <dbReference type="NCBI Taxonomy" id="1236695"/>
    <lineage>
        <taxon>Bacteria</taxon>
        <taxon>Bacillati</taxon>
        <taxon>Cyanobacteriota</taxon>
        <taxon>Cyanophyceae</taxon>
        <taxon>Oscillatoriophycideae</taxon>
        <taxon>Oscillatoriales</taxon>
        <taxon>Sirenicapillariaceae</taxon>
        <taxon>Limnospira</taxon>
    </lineage>
</organism>
<evidence type="ECO:0000313" key="1">
    <source>
        <dbReference type="EMBL" id="GCE95490.1"/>
    </source>
</evidence>
<dbReference type="InterPro" id="IPR015421">
    <property type="entry name" value="PyrdxlP-dep_Trfase_major"/>
</dbReference>
<name>A0A5M3TBV7_LIMPL</name>
<dbReference type="InterPro" id="IPR009651">
    <property type="entry name" value="Met_g_lyase_put"/>
</dbReference>
<reference evidence="1 2" key="1">
    <citation type="journal article" date="2019" name="J Genomics">
        <title>The Draft Genome of a Hydrogen-producing Cyanobacterium, Arthrospira platensis NIES-46.</title>
        <authorList>
            <person name="Suzuki S."/>
            <person name="Yamaguchi H."/>
            <person name="Kawachi M."/>
        </authorList>
    </citation>
    <scope>NUCLEOTIDE SEQUENCE [LARGE SCALE GENOMIC DNA]</scope>
    <source>
        <strain evidence="1 2">NIES-46</strain>
    </source>
</reference>
<dbReference type="Pfam" id="PF06838">
    <property type="entry name" value="Met_gamma_lyase"/>
    <property type="match status" value="1"/>
</dbReference>
<comment type="caution">
    <text evidence="1">The sequence shown here is derived from an EMBL/GenBank/DDBJ whole genome shotgun (WGS) entry which is preliminary data.</text>
</comment>
<dbReference type="Proteomes" id="UP000326169">
    <property type="component" value="Unassembled WGS sequence"/>
</dbReference>
<dbReference type="EMBL" id="BIMW01000133">
    <property type="protein sequence ID" value="GCE95490.1"/>
    <property type="molecule type" value="Genomic_DNA"/>
</dbReference>
<gene>
    <name evidence="1" type="ORF">NIES46_35550</name>
</gene>
<dbReference type="GeneID" id="301684338"/>
<evidence type="ECO:0000313" key="2">
    <source>
        <dbReference type="Proteomes" id="UP000326169"/>
    </source>
</evidence>
<sequence length="413" mass="44235">MRHSIESLHEAPQALSPIFSGIDTKVKHHLRRVLDAFRTHRVGTHHFAGVSGYGHDDLGRQTFDRVFADVMGAEAAAVRVQFVSGTHAIACALFGCLRPGDEMLAVVGSPYDTLEEVIGLRGKGQGSLIEFGILYRQLDLCADGSLDWSALSTAIAPHTRLVLIQRSCGYSWRNSLSIADIERVVQMVKAQNPDTICFVDNCYGEFVEDREPTAVGADLIAGSLIKNPGGTIAAAGGYVAGRSDLVEAAACRLTAPGIGSSGGATFEQYRLLFQGLFLAPQMVGEAVKGGHLIAYVFDQLGYRVNPAPLIPRRDIIQAIELGSPDKLVAFCRILQKFSPIGSYLDPVPGEMPGYESELVMAGGTFIDGSTSEFSADGPLREPYIVFCQGGTHWTHVAIALEAAIEAIASLNDA</sequence>
<keyword evidence="2" id="KW-1185">Reference proteome</keyword>
<accession>A0A5M3TBV7</accession>
<dbReference type="RefSeq" id="WP_014276475.1">
    <property type="nucleotide sequence ID" value="NZ_BIMW01000133.1"/>
</dbReference>